<sequence>MANTSISVAIATFNGERYLTEQLDSIRLQSRKPSEVIVVDDASKDGTAELLTDYAKTYPDFPMKLYTNRENLGYRLNFLSALKNCTGEIQFLCDQDDVWESNKIEVMTEILQKHPEISVLASSFSLIDGKGDSLETPLRKGWSNHNFYHREVEDNALVQVEAEELIWHNFSQGCSECFRSDIRDAFIQKYTGEIPHDWFLNLLGASSGSVWFLNRELFRYRLHEDNSLGMKVKTDTAGKMQGKYRTLEARQSLNVIAEYKRLAPEKAAASAVFKDAETFLESNISNIETGKFFALLRQAGQKEYRQLKSGKAILADIGFSLRNRK</sequence>
<dbReference type="Pfam" id="PF00535">
    <property type="entry name" value="Glycos_transf_2"/>
    <property type="match status" value="1"/>
</dbReference>
<dbReference type="Gene3D" id="3.90.550.10">
    <property type="entry name" value="Spore Coat Polysaccharide Biosynthesis Protein SpsA, Chain A"/>
    <property type="match status" value="1"/>
</dbReference>
<feature type="domain" description="Glycosyltransferase 2-like" evidence="1">
    <location>
        <begin position="7"/>
        <end position="128"/>
    </location>
</feature>
<accession>I5ASM9</accession>
<evidence type="ECO:0000313" key="2">
    <source>
        <dbReference type="EMBL" id="EIM56802.1"/>
    </source>
</evidence>
<dbReference type="OrthoDB" id="9802649at2"/>
<dbReference type="EMBL" id="CM001487">
    <property type="protein sequence ID" value="EIM56802.1"/>
    <property type="molecule type" value="Genomic_DNA"/>
</dbReference>
<dbReference type="InterPro" id="IPR001173">
    <property type="entry name" value="Glyco_trans_2-like"/>
</dbReference>
<dbReference type="PANTHER" id="PTHR22916:SF3">
    <property type="entry name" value="UDP-GLCNAC:BETAGAL BETA-1,3-N-ACETYLGLUCOSAMINYLTRANSFERASE-LIKE PROTEIN 1"/>
    <property type="match status" value="1"/>
</dbReference>
<protein>
    <submittedName>
        <fullName evidence="2">Glycosyl transferase</fullName>
    </submittedName>
</protein>
<dbReference type="GO" id="GO:0016758">
    <property type="term" value="F:hexosyltransferase activity"/>
    <property type="evidence" value="ECO:0007669"/>
    <property type="project" value="UniProtKB-ARBA"/>
</dbReference>
<evidence type="ECO:0000313" key="3">
    <source>
        <dbReference type="Proteomes" id="UP000005753"/>
    </source>
</evidence>
<keyword evidence="3" id="KW-1185">Reference proteome</keyword>
<dbReference type="SUPFAM" id="SSF53448">
    <property type="entry name" value="Nucleotide-diphospho-sugar transferases"/>
    <property type="match status" value="1"/>
</dbReference>
<dbReference type="PANTHER" id="PTHR22916">
    <property type="entry name" value="GLYCOSYLTRANSFERASE"/>
    <property type="match status" value="1"/>
</dbReference>
<dbReference type="InterPro" id="IPR029044">
    <property type="entry name" value="Nucleotide-diphossugar_trans"/>
</dbReference>
<gene>
    <name evidence="2" type="ORF">EubceDRAFT1_0977</name>
</gene>
<dbReference type="AlphaFoldDB" id="I5ASM9"/>
<proteinExistence type="predicted"/>
<evidence type="ECO:0000259" key="1">
    <source>
        <dbReference type="Pfam" id="PF00535"/>
    </source>
</evidence>
<organism evidence="2 3">
    <name type="scientific">Eubacterium cellulosolvens (strain ATCC 43171 / JCM 9499 / 6)</name>
    <name type="common">Cillobacterium cellulosolvens</name>
    <dbReference type="NCBI Taxonomy" id="633697"/>
    <lineage>
        <taxon>Bacteria</taxon>
        <taxon>Bacillati</taxon>
        <taxon>Bacillota</taxon>
        <taxon>Clostridia</taxon>
        <taxon>Eubacteriales</taxon>
        <taxon>Eubacteriaceae</taxon>
        <taxon>Eubacterium</taxon>
    </lineage>
</organism>
<reference evidence="2 3" key="2">
    <citation type="submission" date="2012-02" db="EMBL/GenBank/DDBJ databases">
        <title>Improved High-Quality Draft sequence of Eubacterium cellulosolvens 6.</title>
        <authorList>
            <consortium name="US DOE Joint Genome Institute"/>
            <person name="Lucas S."/>
            <person name="Han J."/>
            <person name="Lapidus A."/>
            <person name="Cheng J.-F."/>
            <person name="Goodwin L."/>
            <person name="Pitluck S."/>
            <person name="Peters L."/>
            <person name="Mikhailova N."/>
            <person name="Gu W."/>
            <person name="Detter J.C."/>
            <person name="Han C."/>
            <person name="Tapia R."/>
            <person name="Land M."/>
            <person name="Hauser L."/>
            <person name="Kyrpides N."/>
            <person name="Ivanova N."/>
            <person name="Pagani I."/>
            <person name="Johnson E."/>
            <person name="Mukhopadhyay B."/>
            <person name="Anderson I."/>
            <person name="Woyke T."/>
        </authorList>
    </citation>
    <scope>NUCLEOTIDE SEQUENCE [LARGE SCALE GENOMIC DNA]</scope>
    <source>
        <strain evidence="2 3">6</strain>
    </source>
</reference>
<dbReference type="STRING" id="633697.EubceDRAFT1_0977"/>
<dbReference type="Proteomes" id="UP000005753">
    <property type="component" value="Chromosome"/>
</dbReference>
<dbReference type="eggNOG" id="COG0463">
    <property type="taxonomic scope" value="Bacteria"/>
</dbReference>
<keyword evidence="2" id="KW-0808">Transferase</keyword>
<name>I5ASM9_EUBC6</name>
<reference evidence="2 3" key="1">
    <citation type="submission" date="2010-08" db="EMBL/GenBank/DDBJ databases">
        <authorList>
            <consortium name="US DOE Joint Genome Institute (JGI-PGF)"/>
            <person name="Lucas S."/>
            <person name="Copeland A."/>
            <person name="Lapidus A."/>
            <person name="Cheng J.-F."/>
            <person name="Bruce D."/>
            <person name="Goodwin L."/>
            <person name="Pitluck S."/>
            <person name="Land M.L."/>
            <person name="Hauser L."/>
            <person name="Chang Y.-J."/>
            <person name="Anderson I.J."/>
            <person name="Johnson E."/>
            <person name="Mulhopadhyay B."/>
            <person name="Kyrpides N."/>
            <person name="Woyke T.J."/>
        </authorList>
    </citation>
    <scope>NUCLEOTIDE SEQUENCE [LARGE SCALE GENOMIC DNA]</scope>
    <source>
        <strain evidence="2 3">6</strain>
    </source>
</reference>
<dbReference type="HOGENOM" id="CLU_025996_2_0_9"/>